<dbReference type="PIRSF" id="PIRSF000883">
    <property type="entry name" value="Pesterase_MJ0912"/>
    <property type="match status" value="1"/>
</dbReference>
<dbReference type="PANTHER" id="PTHR42850">
    <property type="entry name" value="METALLOPHOSPHOESTERASE"/>
    <property type="match status" value="1"/>
</dbReference>
<organism evidence="3 4">
    <name type="scientific">Deinococcus indicus</name>
    <dbReference type="NCBI Taxonomy" id="223556"/>
    <lineage>
        <taxon>Bacteria</taxon>
        <taxon>Thermotogati</taxon>
        <taxon>Deinococcota</taxon>
        <taxon>Deinococci</taxon>
        <taxon>Deinococcales</taxon>
        <taxon>Deinococcaceae</taxon>
        <taxon>Deinococcus</taxon>
    </lineage>
</organism>
<keyword evidence="4" id="KW-1185">Reference proteome</keyword>
<reference evidence="3 4" key="1">
    <citation type="submission" date="2017-05" db="EMBL/GenBank/DDBJ databases">
        <title>De novo genome assembly of Deniococcus indicus strain DR1.</title>
        <authorList>
            <person name="Chauhan D."/>
            <person name="Yennamalli R.M."/>
            <person name="Priyadarshini R."/>
        </authorList>
    </citation>
    <scope>NUCLEOTIDE SEQUENCE [LARGE SCALE GENOMIC DNA]</scope>
    <source>
        <strain evidence="3 4">DR1</strain>
    </source>
</reference>
<dbReference type="AlphaFoldDB" id="A0A246BPG6"/>
<dbReference type="InterPro" id="IPR024654">
    <property type="entry name" value="Calcineurin-like_PHP_lpxH"/>
</dbReference>
<gene>
    <name evidence="3" type="ORF">CBQ26_04555</name>
</gene>
<sequence>MRIAVLSDVHGNAFALRAVLDDIRAASPDLILNLGDTVWGAADPAAAWALQAEFAPPSVRGNTDERVAGLRDGREGMREWLRSHLPPDLPARLADLPVRLDVAGGEVRAAHGSPRSAWEDLMLTGTPAGRTRPARFAELRERLDGFTADGGGQVCVVGHTHREMLAVVDGVTVMNVGPVSRQKDGLPLARWGLLTRRAGCWTPEFRRTAYDVAGAAAWAREHAPSQAAAFEAAWLSAGREP</sequence>
<accession>A0A246BPG6</accession>
<evidence type="ECO:0000313" key="3">
    <source>
        <dbReference type="EMBL" id="OWL97555.1"/>
    </source>
</evidence>
<dbReference type="OrthoDB" id="9813918at2"/>
<dbReference type="Pfam" id="PF12850">
    <property type="entry name" value="Metallophos_2"/>
    <property type="match status" value="1"/>
</dbReference>
<name>A0A246BPG6_9DEIO</name>
<comment type="caution">
    <text evidence="3">The sequence shown here is derived from an EMBL/GenBank/DDBJ whole genome shotgun (WGS) entry which is preliminary data.</text>
</comment>
<protein>
    <submittedName>
        <fullName evidence="3">Metallophosphatase family protein</fullName>
    </submittedName>
</protein>
<dbReference type="EMBL" id="NHMK01000009">
    <property type="protein sequence ID" value="OWL97555.1"/>
    <property type="molecule type" value="Genomic_DNA"/>
</dbReference>
<dbReference type="GO" id="GO:0005737">
    <property type="term" value="C:cytoplasm"/>
    <property type="evidence" value="ECO:0007669"/>
    <property type="project" value="TreeGrafter"/>
</dbReference>
<dbReference type="SUPFAM" id="SSF56300">
    <property type="entry name" value="Metallo-dependent phosphatases"/>
    <property type="match status" value="1"/>
</dbReference>
<comment type="similarity">
    <text evidence="1">Belongs to the metallophosphoesterase superfamily. YfcE family.</text>
</comment>
<dbReference type="InterPro" id="IPR050126">
    <property type="entry name" value="Ap4A_hydrolase"/>
</dbReference>
<dbReference type="InterPro" id="IPR011152">
    <property type="entry name" value="Pesterase_MJ0912"/>
</dbReference>
<dbReference type="Proteomes" id="UP000197208">
    <property type="component" value="Unassembled WGS sequence"/>
</dbReference>
<proteinExistence type="inferred from homology"/>
<dbReference type="GO" id="GO:0016791">
    <property type="term" value="F:phosphatase activity"/>
    <property type="evidence" value="ECO:0007669"/>
    <property type="project" value="TreeGrafter"/>
</dbReference>
<evidence type="ECO:0000256" key="1">
    <source>
        <dbReference type="ARBA" id="ARBA00008950"/>
    </source>
</evidence>
<dbReference type="InterPro" id="IPR029052">
    <property type="entry name" value="Metallo-depent_PP-like"/>
</dbReference>
<evidence type="ECO:0000313" key="4">
    <source>
        <dbReference type="Proteomes" id="UP000197208"/>
    </source>
</evidence>
<evidence type="ECO:0000259" key="2">
    <source>
        <dbReference type="Pfam" id="PF12850"/>
    </source>
</evidence>
<dbReference type="PANTHER" id="PTHR42850:SF2">
    <property type="entry name" value="BLL5683 PROTEIN"/>
    <property type="match status" value="1"/>
</dbReference>
<feature type="domain" description="Calcineurin-like phosphoesterase" evidence="2">
    <location>
        <begin position="1"/>
        <end position="186"/>
    </location>
</feature>
<dbReference type="Gene3D" id="3.60.21.10">
    <property type="match status" value="1"/>
</dbReference>